<comment type="caution">
    <text evidence="2">The sequence shown here is derived from an EMBL/GenBank/DDBJ whole genome shotgun (WGS) entry which is preliminary data.</text>
</comment>
<feature type="compositionally biased region" description="Basic and acidic residues" evidence="1">
    <location>
        <begin position="147"/>
        <end position="157"/>
    </location>
</feature>
<gene>
    <name evidence="2" type="ORF">AVEN_101716_1</name>
</gene>
<reference evidence="2 3" key="1">
    <citation type="journal article" date="2019" name="Sci. Rep.">
        <title>Orb-weaving spider Araneus ventricosus genome elucidates the spidroin gene catalogue.</title>
        <authorList>
            <person name="Kono N."/>
            <person name="Nakamura H."/>
            <person name="Ohtoshi R."/>
            <person name="Moran D.A.P."/>
            <person name="Shinohara A."/>
            <person name="Yoshida Y."/>
            <person name="Fujiwara M."/>
            <person name="Mori M."/>
            <person name="Tomita M."/>
            <person name="Arakawa K."/>
        </authorList>
    </citation>
    <scope>NUCLEOTIDE SEQUENCE [LARGE SCALE GENOMIC DNA]</scope>
</reference>
<feature type="region of interest" description="Disordered" evidence="1">
    <location>
        <begin position="122"/>
        <end position="157"/>
    </location>
</feature>
<protein>
    <submittedName>
        <fullName evidence="2">Uncharacterized protein</fullName>
    </submittedName>
</protein>
<organism evidence="2 3">
    <name type="scientific">Araneus ventricosus</name>
    <name type="common">Orbweaver spider</name>
    <name type="synonym">Epeira ventricosa</name>
    <dbReference type="NCBI Taxonomy" id="182803"/>
    <lineage>
        <taxon>Eukaryota</taxon>
        <taxon>Metazoa</taxon>
        <taxon>Ecdysozoa</taxon>
        <taxon>Arthropoda</taxon>
        <taxon>Chelicerata</taxon>
        <taxon>Arachnida</taxon>
        <taxon>Araneae</taxon>
        <taxon>Araneomorphae</taxon>
        <taxon>Entelegynae</taxon>
        <taxon>Araneoidea</taxon>
        <taxon>Araneidae</taxon>
        <taxon>Araneus</taxon>
    </lineage>
</organism>
<keyword evidence="3" id="KW-1185">Reference proteome</keyword>
<evidence type="ECO:0000313" key="2">
    <source>
        <dbReference type="EMBL" id="GBN13246.1"/>
    </source>
</evidence>
<dbReference type="AlphaFoldDB" id="A0A4Y2LI40"/>
<dbReference type="EMBL" id="BGPR01005763">
    <property type="protein sequence ID" value="GBN13246.1"/>
    <property type="molecule type" value="Genomic_DNA"/>
</dbReference>
<name>A0A4Y2LI40_ARAVE</name>
<evidence type="ECO:0000313" key="3">
    <source>
        <dbReference type="Proteomes" id="UP000499080"/>
    </source>
</evidence>
<proteinExistence type="predicted"/>
<evidence type="ECO:0000256" key="1">
    <source>
        <dbReference type="SAM" id="MobiDB-lite"/>
    </source>
</evidence>
<accession>A0A4Y2LI40</accession>
<dbReference type="Proteomes" id="UP000499080">
    <property type="component" value="Unassembled WGS sequence"/>
</dbReference>
<sequence length="157" mass="17260">MTRATPELAPPLQTSAPHPLEEVWLSTYGSIGPRNGGIFSGFEFRNGALRPQSRGLITRPPQSHLFLDILQNKLCDLESLPDLFSDTGNEIDFVHSTSNESSNDSLIQSLSVVWKFGAEVSAQESSSSSDRGSKFRRPSQNSPRVASKRDVKITDID</sequence>